<evidence type="ECO:0000313" key="1">
    <source>
        <dbReference type="EMBL" id="SHN78373.1"/>
    </source>
</evidence>
<dbReference type="AlphaFoldDB" id="A0A1M7U5X9"/>
<gene>
    <name evidence="1" type="ORF">SAMN05444170_3659</name>
</gene>
<proteinExistence type="predicted"/>
<protein>
    <submittedName>
        <fullName evidence="1">Uncharacterized protein</fullName>
    </submittedName>
</protein>
<reference evidence="2" key="1">
    <citation type="submission" date="2016-11" db="EMBL/GenBank/DDBJ databases">
        <authorList>
            <person name="Varghese N."/>
            <person name="Submissions S."/>
        </authorList>
    </citation>
    <scope>NUCLEOTIDE SEQUENCE [LARGE SCALE GENOMIC DNA]</scope>
    <source>
        <strain evidence="2">GAS401</strain>
    </source>
</reference>
<accession>A0A1M7U5X9</accession>
<dbReference type="RefSeq" id="WP_276328133.1">
    <property type="nucleotide sequence ID" value="NZ_LT670849.1"/>
</dbReference>
<organism evidence="1 2">
    <name type="scientific">Bradyrhizobium erythrophlei</name>
    <dbReference type="NCBI Taxonomy" id="1437360"/>
    <lineage>
        <taxon>Bacteria</taxon>
        <taxon>Pseudomonadati</taxon>
        <taxon>Pseudomonadota</taxon>
        <taxon>Alphaproteobacteria</taxon>
        <taxon>Hyphomicrobiales</taxon>
        <taxon>Nitrobacteraceae</taxon>
        <taxon>Bradyrhizobium</taxon>
    </lineage>
</organism>
<dbReference type="Proteomes" id="UP000184096">
    <property type="component" value="Chromosome I"/>
</dbReference>
<sequence>MRAFVFACLVLAGIAVGSAAILIEMVQQSSSTAFAEPSARVPT</sequence>
<name>A0A1M7U5X9_9BRAD</name>
<keyword evidence="2" id="KW-1185">Reference proteome</keyword>
<evidence type="ECO:0000313" key="2">
    <source>
        <dbReference type="Proteomes" id="UP000184096"/>
    </source>
</evidence>
<dbReference type="EMBL" id="LT670849">
    <property type="protein sequence ID" value="SHN78373.1"/>
    <property type="molecule type" value="Genomic_DNA"/>
</dbReference>